<feature type="transmembrane region" description="Helical" evidence="1">
    <location>
        <begin position="34"/>
        <end position="57"/>
    </location>
</feature>
<gene>
    <name evidence="2" type="ORF">S01H4_40741</name>
</gene>
<evidence type="ECO:0000256" key="1">
    <source>
        <dbReference type="SAM" id="Phobius"/>
    </source>
</evidence>
<keyword evidence="1" id="KW-0472">Membrane</keyword>
<dbReference type="EMBL" id="BART01022221">
    <property type="protein sequence ID" value="GAG93715.1"/>
    <property type="molecule type" value="Genomic_DNA"/>
</dbReference>
<feature type="transmembrane region" description="Helical" evidence="1">
    <location>
        <begin position="77"/>
        <end position="102"/>
    </location>
</feature>
<keyword evidence="1" id="KW-1133">Transmembrane helix</keyword>
<dbReference type="AlphaFoldDB" id="X1BFB4"/>
<accession>X1BFB4</accession>
<name>X1BFB4_9ZZZZ</name>
<organism evidence="2">
    <name type="scientific">marine sediment metagenome</name>
    <dbReference type="NCBI Taxonomy" id="412755"/>
    <lineage>
        <taxon>unclassified sequences</taxon>
        <taxon>metagenomes</taxon>
        <taxon>ecological metagenomes</taxon>
    </lineage>
</organism>
<keyword evidence="1" id="KW-0812">Transmembrane</keyword>
<sequence length="115" mass="13196">MKKIFDYPIGHGLTGIPINNGEFMRNPHSNITQIIWGAGFFGIFWIIILGVQCLKLFAIKLDYPFYIYHESIKYGLLGWGLVSMTHTNWATGIAWALIGIMIKLNNNNYNQARFK</sequence>
<evidence type="ECO:0000313" key="2">
    <source>
        <dbReference type="EMBL" id="GAG93715.1"/>
    </source>
</evidence>
<proteinExistence type="predicted"/>
<protein>
    <submittedName>
        <fullName evidence="2">Uncharacterized protein</fullName>
    </submittedName>
</protein>
<reference evidence="2" key="1">
    <citation type="journal article" date="2014" name="Front. Microbiol.">
        <title>High frequency of phylogenetically diverse reductive dehalogenase-homologous genes in deep subseafloor sedimentary metagenomes.</title>
        <authorList>
            <person name="Kawai M."/>
            <person name="Futagami T."/>
            <person name="Toyoda A."/>
            <person name="Takaki Y."/>
            <person name="Nishi S."/>
            <person name="Hori S."/>
            <person name="Arai W."/>
            <person name="Tsubouchi T."/>
            <person name="Morono Y."/>
            <person name="Uchiyama I."/>
            <person name="Ito T."/>
            <person name="Fujiyama A."/>
            <person name="Inagaki F."/>
            <person name="Takami H."/>
        </authorList>
    </citation>
    <scope>NUCLEOTIDE SEQUENCE</scope>
    <source>
        <strain evidence="2">Expedition CK06-06</strain>
    </source>
</reference>
<comment type="caution">
    <text evidence="2">The sequence shown here is derived from an EMBL/GenBank/DDBJ whole genome shotgun (WGS) entry which is preliminary data.</text>
</comment>